<dbReference type="AlphaFoldDB" id="A0A8H4VSB7"/>
<evidence type="ECO:0000313" key="1">
    <source>
        <dbReference type="EMBL" id="KAF4620638.1"/>
    </source>
</evidence>
<gene>
    <name evidence="1" type="ORF">D9613_000919</name>
</gene>
<evidence type="ECO:0008006" key="3">
    <source>
        <dbReference type="Google" id="ProtNLM"/>
    </source>
</evidence>
<proteinExistence type="predicted"/>
<dbReference type="EMBL" id="JAACJL010000015">
    <property type="protein sequence ID" value="KAF4620638.1"/>
    <property type="molecule type" value="Genomic_DNA"/>
</dbReference>
<evidence type="ECO:0000313" key="2">
    <source>
        <dbReference type="Proteomes" id="UP000521872"/>
    </source>
</evidence>
<dbReference type="Proteomes" id="UP000521872">
    <property type="component" value="Unassembled WGS sequence"/>
</dbReference>
<sequence>MSVLEVMSSQESFVVIPKVCVEPPSPVEEESLQRSPGSSSTKSLPIEPRIKRHKRYYLPEGNIVIQVENTLFRLSLTVLHENSPILRNTVPPLQPGKVVPSIGFNDRRPLVLREITEVDFVRLLNILHPLPEKPPKKPNTVDSLLSVLRLATSFQMERVRNIAMLQLHELPIDPIRKIAIWDEFHLDSDLLLPAFATLCQRSEPLTLPMTMSLGIRNFTKVAASRDLYRQRVGCCSCRKSLSVEESQAIADEIVALVFAKPSASKERSFL</sequence>
<keyword evidence="2" id="KW-1185">Reference proteome</keyword>
<organism evidence="1 2">
    <name type="scientific">Agrocybe pediades</name>
    <dbReference type="NCBI Taxonomy" id="84607"/>
    <lineage>
        <taxon>Eukaryota</taxon>
        <taxon>Fungi</taxon>
        <taxon>Dikarya</taxon>
        <taxon>Basidiomycota</taxon>
        <taxon>Agaricomycotina</taxon>
        <taxon>Agaricomycetes</taxon>
        <taxon>Agaricomycetidae</taxon>
        <taxon>Agaricales</taxon>
        <taxon>Agaricineae</taxon>
        <taxon>Strophariaceae</taxon>
        <taxon>Agrocybe</taxon>
    </lineage>
</organism>
<name>A0A8H4VSB7_9AGAR</name>
<comment type="caution">
    <text evidence="1">The sequence shown here is derived from an EMBL/GenBank/DDBJ whole genome shotgun (WGS) entry which is preliminary data.</text>
</comment>
<accession>A0A8H4VSB7</accession>
<reference evidence="1 2" key="1">
    <citation type="submission" date="2019-12" db="EMBL/GenBank/DDBJ databases">
        <authorList>
            <person name="Floudas D."/>
            <person name="Bentzer J."/>
            <person name="Ahren D."/>
            <person name="Johansson T."/>
            <person name="Persson P."/>
            <person name="Tunlid A."/>
        </authorList>
    </citation>
    <scope>NUCLEOTIDE SEQUENCE [LARGE SCALE GENOMIC DNA]</scope>
    <source>
        <strain evidence="1 2">CBS 102.39</strain>
    </source>
</reference>
<protein>
    <recommendedName>
        <fullName evidence="3">BTB domain-containing protein</fullName>
    </recommendedName>
</protein>